<dbReference type="Gene3D" id="3.30.930.10">
    <property type="entry name" value="Bira Bifunctional Protein, Domain 2"/>
    <property type="match status" value="1"/>
</dbReference>
<dbReference type="NCBIfam" id="NF001750">
    <property type="entry name" value="PRK00476.1"/>
    <property type="match status" value="1"/>
</dbReference>
<dbReference type="Gene3D" id="3.30.1360.30">
    <property type="entry name" value="GAD-like domain"/>
    <property type="match status" value="1"/>
</dbReference>
<dbReference type="PRINTS" id="PR01042">
    <property type="entry name" value="TRNASYNTHASP"/>
</dbReference>
<dbReference type="InterPro" id="IPR045864">
    <property type="entry name" value="aa-tRNA-synth_II/BPL/LPL"/>
</dbReference>
<dbReference type="EMBL" id="PZQS01000011">
    <property type="protein sequence ID" value="PVD22419.1"/>
    <property type="molecule type" value="Genomic_DNA"/>
</dbReference>
<dbReference type="Pfam" id="PF02938">
    <property type="entry name" value="GAD"/>
    <property type="match status" value="1"/>
</dbReference>
<reference evidence="8 9" key="1">
    <citation type="submission" date="2018-04" db="EMBL/GenBank/DDBJ databases">
        <title>The genome of golden apple snail Pomacea canaliculata provides insight into stress tolerance and invasive adaptation.</title>
        <authorList>
            <person name="Liu C."/>
            <person name="Liu B."/>
            <person name="Ren Y."/>
            <person name="Zhang Y."/>
            <person name="Wang H."/>
            <person name="Li S."/>
            <person name="Jiang F."/>
            <person name="Yin L."/>
            <person name="Zhang G."/>
            <person name="Qian W."/>
            <person name="Fan W."/>
        </authorList>
    </citation>
    <scope>NUCLEOTIDE SEQUENCE [LARGE SCALE GENOMIC DNA]</scope>
    <source>
        <strain evidence="8">SZHN2017</strain>
        <tissue evidence="8">Muscle</tissue>
    </source>
</reference>
<dbReference type="GO" id="GO:0005524">
    <property type="term" value="F:ATP binding"/>
    <property type="evidence" value="ECO:0007669"/>
    <property type="project" value="UniProtKB-KW"/>
</dbReference>
<dbReference type="GO" id="GO:0005739">
    <property type="term" value="C:mitochondrion"/>
    <property type="evidence" value="ECO:0007669"/>
    <property type="project" value="TreeGrafter"/>
</dbReference>
<evidence type="ECO:0000313" key="8">
    <source>
        <dbReference type="EMBL" id="PVD22419.1"/>
    </source>
</evidence>
<dbReference type="InterPro" id="IPR006195">
    <property type="entry name" value="aa-tRNA-synth_II"/>
</dbReference>
<dbReference type="SUPFAM" id="SSF55261">
    <property type="entry name" value="GAD domain-like"/>
    <property type="match status" value="1"/>
</dbReference>
<dbReference type="InterPro" id="IPR002312">
    <property type="entry name" value="Asp/Asn-tRNA-synth_IIb"/>
</dbReference>
<accession>A0A2T7NMM3</accession>
<evidence type="ECO:0000313" key="9">
    <source>
        <dbReference type="Proteomes" id="UP000245119"/>
    </source>
</evidence>
<keyword evidence="6" id="KW-0030">Aminoacyl-tRNA synthetase</keyword>
<dbReference type="STRING" id="400727.A0A2T7NMM3"/>
<evidence type="ECO:0000259" key="7">
    <source>
        <dbReference type="PROSITE" id="PS50862"/>
    </source>
</evidence>
<dbReference type="Pfam" id="PF00152">
    <property type="entry name" value="tRNA-synt_2"/>
    <property type="match status" value="1"/>
</dbReference>
<gene>
    <name evidence="8" type="ORF">C0Q70_18231</name>
</gene>
<organism evidence="8 9">
    <name type="scientific">Pomacea canaliculata</name>
    <name type="common">Golden apple snail</name>
    <dbReference type="NCBI Taxonomy" id="400727"/>
    <lineage>
        <taxon>Eukaryota</taxon>
        <taxon>Metazoa</taxon>
        <taxon>Spiralia</taxon>
        <taxon>Lophotrochozoa</taxon>
        <taxon>Mollusca</taxon>
        <taxon>Gastropoda</taxon>
        <taxon>Caenogastropoda</taxon>
        <taxon>Architaenioglossa</taxon>
        <taxon>Ampullarioidea</taxon>
        <taxon>Ampullariidae</taxon>
        <taxon>Pomacea</taxon>
    </lineage>
</organism>
<dbReference type="GO" id="GO:0006422">
    <property type="term" value="P:aspartyl-tRNA aminoacylation"/>
    <property type="evidence" value="ECO:0007669"/>
    <property type="project" value="TreeGrafter"/>
</dbReference>
<protein>
    <recommendedName>
        <fullName evidence="7">Aminoacyl-transfer RNA synthetases class-II family profile domain-containing protein</fullName>
    </recommendedName>
</protein>
<proteinExistence type="inferred from homology"/>
<dbReference type="GO" id="GO:0004815">
    <property type="term" value="F:aspartate-tRNA ligase activity"/>
    <property type="evidence" value="ECO:0007669"/>
    <property type="project" value="TreeGrafter"/>
</dbReference>
<dbReference type="OrthoDB" id="439710at2759"/>
<dbReference type="InterPro" id="IPR004115">
    <property type="entry name" value="GAD-like_sf"/>
</dbReference>
<dbReference type="AlphaFoldDB" id="A0A2T7NMM3"/>
<dbReference type="Proteomes" id="UP000245119">
    <property type="component" value="Linkage Group LG11"/>
</dbReference>
<dbReference type="NCBIfam" id="TIGR00459">
    <property type="entry name" value="aspS_bact"/>
    <property type="match status" value="1"/>
</dbReference>
<dbReference type="InterPro" id="IPR004364">
    <property type="entry name" value="Aa-tRNA-synt_II"/>
</dbReference>
<keyword evidence="9" id="KW-1185">Reference proteome</keyword>
<evidence type="ECO:0000256" key="6">
    <source>
        <dbReference type="ARBA" id="ARBA00023146"/>
    </source>
</evidence>
<evidence type="ECO:0000256" key="5">
    <source>
        <dbReference type="ARBA" id="ARBA00022917"/>
    </source>
</evidence>
<keyword evidence="2" id="KW-0436">Ligase</keyword>
<dbReference type="PROSITE" id="PS50862">
    <property type="entry name" value="AA_TRNA_LIGASE_II"/>
    <property type="match status" value="1"/>
</dbReference>
<evidence type="ECO:0000256" key="2">
    <source>
        <dbReference type="ARBA" id="ARBA00022598"/>
    </source>
</evidence>
<sequence>MATGQIEVEVSDLWLLNPRQLQLPFELKEFHKVKESLRMEYRYLYLRQSLMQNNLRLRSRMVMKMREFLTNKHDFVEVETPTLFRRTPGGAKEFLVPTRDPGKFYTLPQSPQQFKQLLMVGAIDRYFQIARCYRDEGAKPDRQPEFTQVDIEMSFVTQEGIISLIEGLLSSSWPEEKLTFQVPFPRMTYHQAMSLYGTDKPDTRLSWTIKDVKEIFSEEIPPAPVIQGLRIPKGGKYISSKEVDDIVKFSKQGFSANLLATKVKALTSTSKLFSKHLFEKHHKKLVAMLELEEEDILFLSFGNQYEPHMALGKVRLKCADKMEEKGVTLRNKEKMHFLWIQDFPLFLPREDGSEGLESAHHPFTAPHPEDQALLYTCPHKARSQHYDLVLNGQEIGGGSIRIHSAQLQRYVLNNILKEDSTQLEHLLTALDSGCPPHGGIALGLDRLMAIVCQTESIRDVIAFPKSHEGRDLMSGAPTYVSQDELDIYHIFVKK</sequence>
<evidence type="ECO:0000256" key="4">
    <source>
        <dbReference type="ARBA" id="ARBA00022840"/>
    </source>
</evidence>
<keyword evidence="3" id="KW-0547">Nucleotide-binding</keyword>
<dbReference type="InterPro" id="IPR029351">
    <property type="entry name" value="GAD_dom"/>
</dbReference>
<dbReference type="InterPro" id="IPR004524">
    <property type="entry name" value="Asp-tRNA-ligase_1"/>
</dbReference>
<dbReference type="PANTHER" id="PTHR22594">
    <property type="entry name" value="ASPARTYL/LYSYL-TRNA SYNTHETASE"/>
    <property type="match status" value="1"/>
</dbReference>
<comment type="similarity">
    <text evidence="1">Belongs to the class-II aminoacyl-tRNA synthetase family. Type 1 subfamily.</text>
</comment>
<keyword evidence="5" id="KW-0648">Protein biosynthesis</keyword>
<evidence type="ECO:0000256" key="1">
    <source>
        <dbReference type="ARBA" id="ARBA00006303"/>
    </source>
</evidence>
<comment type="caution">
    <text evidence="8">The sequence shown here is derived from an EMBL/GenBank/DDBJ whole genome shotgun (WGS) entry which is preliminary data.</text>
</comment>
<feature type="domain" description="Aminoacyl-transfer RNA synthetases class-II family profile" evidence="7">
    <location>
        <begin position="55"/>
        <end position="477"/>
    </location>
</feature>
<dbReference type="PANTHER" id="PTHR22594:SF5">
    <property type="entry name" value="ASPARTATE--TRNA LIGASE, MITOCHONDRIAL"/>
    <property type="match status" value="1"/>
</dbReference>
<evidence type="ECO:0000256" key="3">
    <source>
        <dbReference type="ARBA" id="ARBA00022741"/>
    </source>
</evidence>
<name>A0A2T7NMM3_POMCA</name>
<keyword evidence="4" id="KW-0067">ATP-binding</keyword>
<dbReference type="SUPFAM" id="SSF55681">
    <property type="entry name" value="Class II aaRS and biotin synthetases"/>
    <property type="match status" value="1"/>
</dbReference>